<reference evidence="7 8" key="1">
    <citation type="submission" date="2016-12" db="EMBL/GenBank/DDBJ databases">
        <title>Genomic comparison of strains in the 'Actinomyces naeslundii' group.</title>
        <authorList>
            <person name="Mughal S.R."/>
            <person name="Do T."/>
            <person name="Gilbert S.C."/>
            <person name="Witherden E.A."/>
            <person name="Didelot X."/>
            <person name="Beighton D."/>
        </authorList>
    </citation>
    <scope>NUCLEOTIDE SEQUENCE [LARGE SCALE GENOMIC DNA]</scope>
    <source>
        <strain evidence="7 8">MMRCO6-1</strain>
    </source>
</reference>
<feature type="transmembrane region" description="Helical" evidence="5">
    <location>
        <begin position="21"/>
        <end position="46"/>
    </location>
</feature>
<sequence>MRRQLRMTAFHVRQFVSVPYFIQLMVMATTATTLVQFLAASAWGGIAPTQGWVRGGVVGMWTTTTCAAGIIGFERHKGTLVHLVMAPVGALRSLAAVVCAAASFGLAAFPVAWCAWALLSASVSFTGPGWEVWVRLALGAVMLLVGCLALSLVIAALFVLTPNAIQYEGLLLVPVLVVSGIVFTSTTPPVWLAVASRFLPLSVPFELLLGRATSAVVLGAWLVCTAAWLGLAAFLGRRALRLATRTGTLEVV</sequence>
<evidence type="ECO:0000313" key="7">
    <source>
        <dbReference type="EMBL" id="OLO51858.1"/>
    </source>
</evidence>
<comment type="caution">
    <text evidence="7">The sequence shown here is derived from an EMBL/GenBank/DDBJ whole genome shotgun (WGS) entry which is preliminary data.</text>
</comment>
<keyword evidence="2 5" id="KW-0812">Transmembrane</keyword>
<gene>
    <name evidence="7" type="ORF">BKH27_10880</name>
</gene>
<name>A0A1Q8VUT1_9ACTO</name>
<dbReference type="GO" id="GO:0016020">
    <property type="term" value="C:membrane"/>
    <property type="evidence" value="ECO:0007669"/>
    <property type="project" value="UniProtKB-SubCell"/>
</dbReference>
<feature type="transmembrane region" description="Helical" evidence="5">
    <location>
        <begin position="52"/>
        <end position="73"/>
    </location>
</feature>
<organism evidence="7 8">
    <name type="scientific">Actinomyces oris</name>
    <dbReference type="NCBI Taxonomy" id="544580"/>
    <lineage>
        <taxon>Bacteria</taxon>
        <taxon>Bacillati</taxon>
        <taxon>Actinomycetota</taxon>
        <taxon>Actinomycetes</taxon>
        <taxon>Actinomycetales</taxon>
        <taxon>Actinomycetaceae</taxon>
        <taxon>Actinomyces</taxon>
    </lineage>
</organism>
<dbReference type="AlphaFoldDB" id="A0A1Q8VUT1"/>
<evidence type="ECO:0000259" key="6">
    <source>
        <dbReference type="Pfam" id="PF01061"/>
    </source>
</evidence>
<evidence type="ECO:0000256" key="3">
    <source>
        <dbReference type="ARBA" id="ARBA00022989"/>
    </source>
</evidence>
<proteinExistence type="predicted"/>
<dbReference type="GO" id="GO:0140359">
    <property type="term" value="F:ABC-type transporter activity"/>
    <property type="evidence" value="ECO:0007669"/>
    <property type="project" value="InterPro"/>
</dbReference>
<evidence type="ECO:0000256" key="2">
    <source>
        <dbReference type="ARBA" id="ARBA00022692"/>
    </source>
</evidence>
<dbReference type="Proteomes" id="UP000185772">
    <property type="component" value="Unassembled WGS sequence"/>
</dbReference>
<dbReference type="Pfam" id="PF01061">
    <property type="entry name" value="ABC2_membrane"/>
    <property type="match status" value="1"/>
</dbReference>
<feature type="transmembrane region" description="Helical" evidence="5">
    <location>
        <begin position="171"/>
        <end position="194"/>
    </location>
</feature>
<evidence type="ECO:0000256" key="1">
    <source>
        <dbReference type="ARBA" id="ARBA00004141"/>
    </source>
</evidence>
<feature type="transmembrane region" description="Helical" evidence="5">
    <location>
        <begin position="94"/>
        <end position="118"/>
    </location>
</feature>
<dbReference type="EMBL" id="MSKM01000046">
    <property type="protein sequence ID" value="OLO51858.1"/>
    <property type="molecule type" value="Genomic_DNA"/>
</dbReference>
<evidence type="ECO:0000256" key="5">
    <source>
        <dbReference type="SAM" id="Phobius"/>
    </source>
</evidence>
<keyword evidence="4 5" id="KW-0472">Membrane</keyword>
<protein>
    <submittedName>
        <fullName evidence="7">Multidrug ABC transporter permease</fullName>
    </submittedName>
</protein>
<accession>A0A1Q8VUT1</accession>
<comment type="subcellular location">
    <subcellularLocation>
        <location evidence="1">Membrane</location>
        <topology evidence="1">Multi-pass membrane protein</topology>
    </subcellularLocation>
</comment>
<dbReference type="InterPro" id="IPR013525">
    <property type="entry name" value="ABC2_TM"/>
</dbReference>
<keyword evidence="3 5" id="KW-1133">Transmembrane helix</keyword>
<feature type="transmembrane region" description="Helical" evidence="5">
    <location>
        <begin position="214"/>
        <end position="235"/>
    </location>
</feature>
<evidence type="ECO:0000256" key="4">
    <source>
        <dbReference type="ARBA" id="ARBA00023136"/>
    </source>
</evidence>
<evidence type="ECO:0000313" key="8">
    <source>
        <dbReference type="Proteomes" id="UP000185772"/>
    </source>
</evidence>
<feature type="domain" description="ABC-2 type transporter transmembrane" evidence="6">
    <location>
        <begin position="25"/>
        <end position="209"/>
    </location>
</feature>
<dbReference type="RefSeq" id="WP_075371319.1">
    <property type="nucleotide sequence ID" value="NZ_MSKM01000046.1"/>
</dbReference>
<feature type="transmembrane region" description="Helical" evidence="5">
    <location>
        <begin position="138"/>
        <end position="159"/>
    </location>
</feature>